<name>A0A2K0TX05_TRIHA</name>
<dbReference type="AlphaFoldDB" id="A0A2K0TX05"/>
<evidence type="ECO:0008006" key="3">
    <source>
        <dbReference type="Google" id="ProtNLM"/>
    </source>
</evidence>
<proteinExistence type="predicted"/>
<evidence type="ECO:0000313" key="1">
    <source>
        <dbReference type="EMBL" id="PNP50031.1"/>
    </source>
</evidence>
<dbReference type="Proteomes" id="UP000236290">
    <property type="component" value="Unassembled WGS sequence"/>
</dbReference>
<sequence>MDLEPQFHQYPADKFEFILGAASWCDVNSNSFTVTLDKGSQKAVKYDHFIIATGSSAKDGMP</sequence>
<comment type="caution">
    <text evidence="1">The sequence shown here is derived from an EMBL/GenBank/DDBJ whole genome shotgun (WGS) entry which is preliminary data.</text>
</comment>
<reference evidence="1 2" key="1">
    <citation type="submission" date="2017-02" db="EMBL/GenBank/DDBJ databases">
        <title>Genomes of Trichoderma spp. with biocontrol activity.</title>
        <authorList>
            <person name="Gardiner D."/>
            <person name="Kazan K."/>
            <person name="Vos C."/>
            <person name="Harvey P."/>
        </authorList>
    </citation>
    <scope>NUCLEOTIDE SEQUENCE [LARGE SCALE GENOMIC DNA]</scope>
    <source>
        <strain evidence="1 2">Tr1</strain>
    </source>
</reference>
<gene>
    <name evidence="1" type="ORF">THARTR1_09254</name>
</gene>
<dbReference type="EMBL" id="MTYI01000171">
    <property type="protein sequence ID" value="PNP50031.1"/>
    <property type="molecule type" value="Genomic_DNA"/>
</dbReference>
<accession>A0A2K0TX05</accession>
<organism evidence="1 2">
    <name type="scientific">Trichoderma harzianum</name>
    <name type="common">Hypocrea lixii</name>
    <dbReference type="NCBI Taxonomy" id="5544"/>
    <lineage>
        <taxon>Eukaryota</taxon>
        <taxon>Fungi</taxon>
        <taxon>Dikarya</taxon>
        <taxon>Ascomycota</taxon>
        <taxon>Pezizomycotina</taxon>
        <taxon>Sordariomycetes</taxon>
        <taxon>Hypocreomycetidae</taxon>
        <taxon>Hypocreales</taxon>
        <taxon>Hypocreaceae</taxon>
        <taxon>Trichoderma</taxon>
    </lineage>
</organism>
<dbReference type="OrthoDB" id="202203at2759"/>
<evidence type="ECO:0000313" key="2">
    <source>
        <dbReference type="Proteomes" id="UP000236290"/>
    </source>
</evidence>
<protein>
    <recommendedName>
        <fullName evidence="3">FAD/NAD(P)-binding domain-containing protein</fullName>
    </recommendedName>
</protein>